<gene>
    <name evidence="2" type="ORF">BT63DRAFT_425858</name>
</gene>
<dbReference type="AlphaFoldDB" id="A0A6A6U8Q3"/>
<proteinExistence type="predicted"/>
<dbReference type="OrthoDB" id="3915838at2759"/>
<dbReference type="InterPro" id="IPR051532">
    <property type="entry name" value="Ester_Hydrolysis_Enzymes"/>
</dbReference>
<name>A0A6A6U8Q3_9PEZI</name>
<dbReference type="PANTHER" id="PTHR30383">
    <property type="entry name" value="THIOESTERASE 1/PROTEASE 1/LYSOPHOSPHOLIPASE L1"/>
    <property type="match status" value="1"/>
</dbReference>
<dbReference type="Pfam" id="PF13472">
    <property type="entry name" value="Lipase_GDSL_2"/>
    <property type="match status" value="1"/>
</dbReference>
<evidence type="ECO:0000313" key="2">
    <source>
        <dbReference type="EMBL" id="KAF2668552.1"/>
    </source>
</evidence>
<dbReference type="InterPro" id="IPR013830">
    <property type="entry name" value="SGNH_hydro"/>
</dbReference>
<accession>A0A6A6U8Q3</accession>
<organism evidence="2 3">
    <name type="scientific">Microthyrium microscopicum</name>
    <dbReference type="NCBI Taxonomy" id="703497"/>
    <lineage>
        <taxon>Eukaryota</taxon>
        <taxon>Fungi</taxon>
        <taxon>Dikarya</taxon>
        <taxon>Ascomycota</taxon>
        <taxon>Pezizomycotina</taxon>
        <taxon>Dothideomycetes</taxon>
        <taxon>Dothideomycetes incertae sedis</taxon>
        <taxon>Microthyriales</taxon>
        <taxon>Microthyriaceae</taxon>
        <taxon>Microthyrium</taxon>
    </lineage>
</organism>
<reference evidence="2" key="1">
    <citation type="journal article" date="2020" name="Stud. Mycol.">
        <title>101 Dothideomycetes genomes: a test case for predicting lifestyles and emergence of pathogens.</title>
        <authorList>
            <person name="Haridas S."/>
            <person name="Albert R."/>
            <person name="Binder M."/>
            <person name="Bloem J."/>
            <person name="Labutti K."/>
            <person name="Salamov A."/>
            <person name="Andreopoulos B."/>
            <person name="Baker S."/>
            <person name="Barry K."/>
            <person name="Bills G."/>
            <person name="Bluhm B."/>
            <person name="Cannon C."/>
            <person name="Castanera R."/>
            <person name="Culley D."/>
            <person name="Daum C."/>
            <person name="Ezra D."/>
            <person name="Gonzalez J."/>
            <person name="Henrissat B."/>
            <person name="Kuo A."/>
            <person name="Liang C."/>
            <person name="Lipzen A."/>
            <person name="Lutzoni F."/>
            <person name="Magnuson J."/>
            <person name="Mondo S."/>
            <person name="Nolan M."/>
            <person name="Ohm R."/>
            <person name="Pangilinan J."/>
            <person name="Park H.-J."/>
            <person name="Ramirez L."/>
            <person name="Alfaro M."/>
            <person name="Sun H."/>
            <person name="Tritt A."/>
            <person name="Yoshinaga Y."/>
            <person name="Zwiers L.-H."/>
            <person name="Turgeon B."/>
            <person name="Goodwin S."/>
            <person name="Spatafora J."/>
            <person name="Crous P."/>
            <person name="Grigoriev I."/>
        </authorList>
    </citation>
    <scope>NUCLEOTIDE SEQUENCE</scope>
    <source>
        <strain evidence="2">CBS 115976</strain>
    </source>
</reference>
<sequence length="199" mass="21048">MGSSKGDSYRKDLFDKLTAAGAKVEYLGSQKSGSFSQNSHEGWIGFEIDKISQKADDPKALGAKPNLVLLLAGTNDIAHSQRNGAPQRLQKLAEKITTRVPGVVLIVGTLPPFAAKYMPSGQGGDSAPWINEFNTAASKIAKSMAEKGAKVAMADLSAVKLGDLQDGIHPNDGGYRKMSAGWFKAIEEVAAKGWLKGSS</sequence>
<dbReference type="GO" id="GO:0004622">
    <property type="term" value="F:phosphatidylcholine lysophospholipase activity"/>
    <property type="evidence" value="ECO:0007669"/>
    <property type="project" value="TreeGrafter"/>
</dbReference>
<dbReference type="EMBL" id="MU004236">
    <property type="protein sequence ID" value="KAF2668552.1"/>
    <property type="molecule type" value="Genomic_DNA"/>
</dbReference>
<evidence type="ECO:0000259" key="1">
    <source>
        <dbReference type="Pfam" id="PF13472"/>
    </source>
</evidence>
<dbReference type="PANTHER" id="PTHR30383:SF5">
    <property type="entry name" value="SGNH HYDROLASE-TYPE ESTERASE DOMAIN-CONTAINING PROTEIN"/>
    <property type="match status" value="1"/>
</dbReference>
<feature type="domain" description="SGNH hydrolase-type esterase" evidence="1">
    <location>
        <begin position="58"/>
        <end position="176"/>
    </location>
</feature>
<dbReference type="SUPFAM" id="SSF52266">
    <property type="entry name" value="SGNH hydrolase"/>
    <property type="match status" value="1"/>
</dbReference>
<dbReference type="Gene3D" id="3.40.50.1110">
    <property type="entry name" value="SGNH hydrolase"/>
    <property type="match status" value="1"/>
</dbReference>
<protein>
    <recommendedName>
        <fullName evidence="1">SGNH hydrolase-type esterase domain-containing protein</fullName>
    </recommendedName>
</protein>
<dbReference type="Proteomes" id="UP000799302">
    <property type="component" value="Unassembled WGS sequence"/>
</dbReference>
<evidence type="ECO:0000313" key="3">
    <source>
        <dbReference type="Proteomes" id="UP000799302"/>
    </source>
</evidence>
<dbReference type="InterPro" id="IPR036514">
    <property type="entry name" value="SGNH_hydro_sf"/>
</dbReference>
<keyword evidence="3" id="KW-1185">Reference proteome</keyword>